<keyword evidence="1" id="KW-0812">Transmembrane</keyword>
<dbReference type="RefSeq" id="WP_145376166.1">
    <property type="nucleotide sequence ID" value="NZ_CP036276.1"/>
</dbReference>
<evidence type="ECO:0000256" key="1">
    <source>
        <dbReference type="SAM" id="Phobius"/>
    </source>
</evidence>
<dbReference type="PROSITE" id="PS51257">
    <property type="entry name" value="PROKAR_LIPOPROTEIN"/>
    <property type="match status" value="1"/>
</dbReference>
<feature type="transmembrane region" description="Helical" evidence="1">
    <location>
        <begin position="53"/>
        <end position="76"/>
    </location>
</feature>
<feature type="transmembrane region" description="Helical" evidence="1">
    <location>
        <begin position="83"/>
        <end position="102"/>
    </location>
</feature>
<gene>
    <name evidence="2" type="ORF">Mal52_23610</name>
</gene>
<organism evidence="2 3">
    <name type="scientific">Symmachiella dynata</name>
    <dbReference type="NCBI Taxonomy" id="2527995"/>
    <lineage>
        <taxon>Bacteria</taxon>
        <taxon>Pseudomonadati</taxon>
        <taxon>Planctomycetota</taxon>
        <taxon>Planctomycetia</taxon>
        <taxon>Planctomycetales</taxon>
        <taxon>Planctomycetaceae</taxon>
        <taxon>Symmachiella</taxon>
    </lineage>
</organism>
<feature type="transmembrane region" description="Helical" evidence="1">
    <location>
        <begin position="122"/>
        <end position="143"/>
    </location>
</feature>
<keyword evidence="1" id="KW-0472">Membrane</keyword>
<evidence type="ECO:0000313" key="3">
    <source>
        <dbReference type="Proteomes" id="UP000319383"/>
    </source>
</evidence>
<proteinExistence type="predicted"/>
<keyword evidence="3" id="KW-1185">Reference proteome</keyword>
<accession>A0A517ZN29</accession>
<dbReference type="KEGG" id="sdyn:Mal52_23610"/>
<dbReference type="EMBL" id="CP036276">
    <property type="protein sequence ID" value="QDU43884.1"/>
    <property type="molecule type" value="Genomic_DNA"/>
</dbReference>
<reference evidence="2 3" key="1">
    <citation type="submission" date="2019-02" db="EMBL/GenBank/DDBJ databases">
        <title>Deep-cultivation of Planctomycetes and their phenomic and genomic characterization uncovers novel biology.</title>
        <authorList>
            <person name="Wiegand S."/>
            <person name="Jogler M."/>
            <person name="Boedeker C."/>
            <person name="Pinto D."/>
            <person name="Vollmers J."/>
            <person name="Rivas-Marin E."/>
            <person name="Kohn T."/>
            <person name="Peeters S.H."/>
            <person name="Heuer A."/>
            <person name="Rast P."/>
            <person name="Oberbeckmann S."/>
            <person name="Bunk B."/>
            <person name="Jeske O."/>
            <person name="Meyerdierks A."/>
            <person name="Storesund J.E."/>
            <person name="Kallscheuer N."/>
            <person name="Luecker S."/>
            <person name="Lage O.M."/>
            <person name="Pohl T."/>
            <person name="Merkel B.J."/>
            <person name="Hornburger P."/>
            <person name="Mueller R.-W."/>
            <person name="Bruemmer F."/>
            <person name="Labrenz M."/>
            <person name="Spormann A.M."/>
            <person name="Op den Camp H."/>
            <person name="Overmann J."/>
            <person name="Amann R."/>
            <person name="Jetten M.S.M."/>
            <person name="Mascher T."/>
            <person name="Medema M.H."/>
            <person name="Devos D.P."/>
            <person name="Kaster A.-K."/>
            <person name="Ovreas L."/>
            <person name="Rohde M."/>
            <person name="Galperin M.Y."/>
            <person name="Jogler C."/>
        </authorList>
    </citation>
    <scope>NUCLEOTIDE SEQUENCE [LARGE SCALE GENOMIC DNA]</scope>
    <source>
        <strain evidence="2 3">Mal52</strain>
    </source>
</reference>
<evidence type="ECO:0000313" key="2">
    <source>
        <dbReference type="EMBL" id="QDU43884.1"/>
    </source>
</evidence>
<dbReference type="Proteomes" id="UP000319383">
    <property type="component" value="Chromosome"/>
</dbReference>
<protein>
    <submittedName>
        <fullName evidence="2">Uncharacterized protein</fullName>
    </submittedName>
</protein>
<name>A0A517ZN29_9PLAN</name>
<keyword evidence="1" id="KW-1133">Transmembrane helix</keyword>
<sequence length="166" mass="18291">MTTPLRSLAVWKWGLLLSLWCGCLYGVLRVTEIPGNWGHWICGPWGCGPKLQALVACHGFWLVLLVPAAIIFSAALPTRQVRLIGTLVAGLGAAAILIVAIIQGCTWLPVTLHPYYFGQRVLFIVATKVEFPMVQFVCIGLLLRYFAKSRDRRESAEESEATGHEA</sequence>
<dbReference type="AlphaFoldDB" id="A0A517ZN29"/>